<dbReference type="CDD" id="cd21117">
    <property type="entry name" value="Twitch_MoaA"/>
    <property type="match status" value="1"/>
</dbReference>
<dbReference type="GO" id="GO:0061799">
    <property type="term" value="F:cyclic pyranopterin monophosphate synthase activity"/>
    <property type="evidence" value="ECO:0007669"/>
    <property type="project" value="TreeGrafter"/>
</dbReference>
<feature type="binding site" evidence="12">
    <location>
        <begin position="264"/>
        <end position="266"/>
    </location>
    <ligand>
        <name>GTP</name>
        <dbReference type="ChEBI" id="CHEBI:37565"/>
    </ligand>
</feature>
<dbReference type="InterPro" id="IPR007197">
    <property type="entry name" value="rSAM"/>
</dbReference>
<keyword evidence="8 12" id="KW-0342">GTP-binding</keyword>
<dbReference type="OrthoDB" id="9763993at2"/>
<keyword evidence="9 12" id="KW-0501">Molybdenum cofactor biosynthesis</keyword>
<evidence type="ECO:0000313" key="14">
    <source>
        <dbReference type="EMBL" id="GGD45726.1"/>
    </source>
</evidence>
<dbReference type="GO" id="GO:0051539">
    <property type="term" value="F:4 iron, 4 sulfur cluster binding"/>
    <property type="evidence" value="ECO:0007669"/>
    <property type="project" value="UniProtKB-UniRule"/>
</dbReference>
<keyword evidence="10 12" id="KW-0456">Lyase</keyword>
<evidence type="ECO:0000256" key="3">
    <source>
        <dbReference type="ARBA" id="ARBA00022691"/>
    </source>
</evidence>
<keyword evidence="15" id="KW-1185">Reference proteome</keyword>
<name>A0A917DKW0_9SPHN</name>
<feature type="binding site" evidence="12">
    <location>
        <position position="259"/>
    </location>
    <ligand>
        <name>[4Fe-4S] cluster</name>
        <dbReference type="ChEBI" id="CHEBI:49883"/>
        <label>2</label>
        <note>4Fe-4S-substrate</note>
    </ligand>
</feature>
<comment type="catalytic activity">
    <reaction evidence="11 12">
        <text>GTP + AH2 + S-adenosyl-L-methionine = (8S)-3',8-cyclo-7,8-dihydroguanosine 5'-triphosphate + 5'-deoxyadenosine + L-methionine + A + H(+)</text>
        <dbReference type="Rhea" id="RHEA:49576"/>
        <dbReference type="ChEBI" id="CHEBI:13193"/>
        <dbReference type="ChEBI" id="CHEBI:15378"/>
        <dbReference type="ChEBI" id="CHEBI:17319"/>
        <dbReference type="ChEBI" id="CHEBI:17499"/>
        <dbReference type="ChEBI" id="CHEBI:37565"/>
        <dbReference type="ChEBI" id="CHEBI:57844"/>
        <dbReference type="ChEBI" id="CHEBI:59789"/>
        <dbReference type="ChEBI" id="CHEBI:131766"/>
        <dbReference type="EC" id="4.1.99.22"/>
    </reaction>
</comment>
<dbReference type="Proteomes" id="UP000598997">
    <property type="component" value="Unassembled WGS sequence"/>
</dbReference>
<evidence type="ECO:0000256" key="12">
    <source>
        <dbReference type="HAMAP-Rule" id="MF_01225"/>
    </source>
</evidence>
<evidence type="ECO:0000256" key="1">
    <source>
        <dbReference type="ARBA" id="ARBA00012167"/>
    </source>
</evidence>
<dbReference type="SFLD" id="SFLDS00029">
    <property type="entry name" value="Radical_SAM"/>
    <property type="match status" value="1"/>
</dbReference>
<comment type="caution">
    <text evidence="14">The sequence shown here is derived from an EMBL/GenBank/DDBJ whole genome shotgun (WGS) entry which is preliminary data.</text>
</comment>
<dbReference type="SMART" id="SM00729">
    <property type="entry name" value="Elp3"/>
    <property type="match status" value="1"/>
</dbReference>
<dbReference type="EC" id="4.1.99.22" evidence="1 12"/>
<evidence type="ECO:0000256" key="11">
    <source>
        <dbReference type="ARBA" id="ARBA00048697"/>
    </source>
</evidence>
<keyword evidence="4 12" id="KW-0479">Metal-binding</keyword>
<dbReference type="InterPro" id="IPR013785">
    <property type="entry name" value="Aldolase_TIM"/>
</dbReference>
<keyword evidence="7 12" id="KW-0411">Iron-sulfur</keyword>
<feature type="binding site" evidence="12">
    <location>
        <position position="69"/>
    </location>
    <ligand>
        <name>GTP</name>
        <dbReference type="ChEBI" id="CHEBI:37565"/>
    </ligand>
</feature>
<dbReference type="InterPro" id="IPR013483">
    <property type="entry name" value="MoaA"/>
</dbReference>
<comment type="function">
    <text evidence="12">Catalyzes the cyclization of GTP to (8S)-3',8-cyclo-7,8-dihydroguanosine 5'-triphosphate.</text>
</comment>
<dbReference type="Pfam" id="PF06463">
    <property type="entry name" value="Mob_synth_C"/>
    <property type="match status" value="1"/>
</dbReference>
<dbReference type="PROSITE" id="PS51918">
    <property type="entry name" value="RADICAL_SAM"/>
    <property type="match status" value="1"/>
</dbReference>
<evidence type="ECO:0000256" key="9">
    <source>
        <dbReference type="ARBA" id="ARBA00023150"/>
    </source>
</evidence>
<dbReference type="GO" id="GO:0005525">
    <property type="term" value="F:GTP binding"/>
    <property type="evidence" value="ECO:0007669"/>
    <property type="project" value="UniProtKB-UniRule"/>
</dbReference>
<feature type="binding site" evidence="12">
    <location>
        <position position="276"/>
    </location>
    <ligand>
        <name>[4Fe-4S] cluster</name>
        <dbReference type="ChEBI" id="CHEBI:49883"/>
        <label>2</label>
        <note>4Fe-4S-substrate</note>
    </ligand>
</feature>
<feature type="binding site" evidence="12">
    <location>
        <position position="196"/>
    </location>
    <ligand>
        <name>S-adenosyl-L-methionine</name>
        <dbReference type="ChEBI" id="CHEBI:59789"/>
    </ligand>
</feature>
<gene>
    <name evidence="12 14" type="primary">moaA</name>
    <name evidence="14" type="ORF">GCM10010989_19900</name>
</gene>
<evidence type="ECO:0000256" key="7">
    <source>
        <dbReference type="ARBA" id="ARBA00023014"/>
    </source>
</evidence>
<feature type="binding site" evidence="12">
    <location>
        <position position="126"/>
    </location>
    <ligand>
        <name>S-adenosyl-L-methionine</name>
        <dbReference type="ChEBI" id="CHEBI:59789"/>
    </ligand>
</feature>
<dbReference type="GO" id="GO:0061798">
    <property type="term" value="F:GTP 3',8'-cyclase activity"/>
    <property type="evidence" value="ECO:0007669"/>
    <property type="project" value="UniProtKB-UniRule"/>
</dbReference>
<dbReference type="Pfam" id="PF04055">
    <property type="entry name" value="Radical_SAM"/>
    <property type="match status" value="1"/>
</dbReference>
<dbReference type="InterPro" id="IPR000385">
    <property type="entry name" value="MoaA_NifB_PqqE_Fe-S-bd_CS"/>
</dbReference>
<feature type="binding site" evidence="12">
    <location>
        <position position="27"/>
    </location>
    <ligand>
        <name>[4Fe-4S] cluster</name>
        <dbReference type="ChEBI" id="CHEBI:49883"/>
        <label>1</label>
        <note>4Fe-4S-S-AdoMet</note>
    </ligand>
</feature>
<dbReference type="GO" id="GO:0046872">
    <property type="term" value="F:metal ion binding"/>
    <property type="evidence" value="ECO:0007669"/>
    <property type="project" value="UniProtKB-KW"/>
</dbReference>
<feature type="binding site" evidence="12">
    <location>
        <position position="20"/>
    </location>
    <ligand>
        <name>GTP</name>
        <dbReference type="ChEBI" id="CHEBI:37565"/>
    </ligand>
</feature>
<evidence type="ECO:0000256" key="5">
    <source>
        <dbReference type="ARBA" id="ARBA00022741"/>
    </source>
</evidence>
<dbReference type="NCBIfam" id="TIGR02666">
    <property type="entry name" value="moaA"/>
    <property type="match status" value="1"/>
</dbReference>
<dbReference type="PROSITE" id="PS01305">
    <property type="entry name" value="MOAA_NIFB_PQQE"/>
    <property type="match status" value="1"/>
</dbReference>
<dbReference type="SFLD" id="SFLDG01067">
    <property type="entry name" value="SPASM/twitch_domain_containing"/>
    <property type="match status" value="1"/>
</dbReference>
<dbReference type="Gene3D" id="3.20.20.70">
    <property type="entry name" value="Aldolase class I"/>
    <property type="match status" value="1"/>
</dbReference>
<dbReference type="AlphaFoldDB" id="A0A917DKW0"/>
<feature type="binding site" evidence="12">
    <location>
        <position position="33"/>
    </location>
    <ligand>
        <name>S-adenosyl-L-methionine</name>
        <dbReference type="ChEBI" id="CHEBI:59789"/>
    </ligand>
</feature>
<dbReference type="SUPFAM" id="SSF102114">
    <property type="entry name" value="Radical SAM enzymes"/>
    <property type="match status" value="1"/>
</dbReference>
<keyword evidence="3 12" id="KW-0949">S-adenosyl-L-methionine</keyword>
<dbReference type="InterPro" id="IPR058240">
    <property type="entry name" value="rSAM_sf"/>
</dbReference>
<dbReference type="GO" id="GO:1904047">
    <property type="term" value="F:S-adenosyl-L-methionine binding"/>
    <property type="evidence" value="ECO:0007669"/>
    <property type="project" value="UniProtKB-UniRule"/>
</dbReference>
<feature type="domain" description="Radical SAM core" evidence="13">
    <location>
        <begin position="11"/>
        <end position="236"/>
    </location>
</feature>
<dbReference type="GO" id="GO:0006777">
    <property type="term" value="P:Mo-molybdopterin cofactor biosynthetic process"/>
    <property type="evidence" value="ECO:0007669"/>
    <property type="project" value="UniProtKB-UniRule"/>
</dbReference>
<comment type="subunit">
    <text evidence="12">Monomer and homodimer.</text>
</comment>
<evidence type="ECO:0000256" key="10">
    <source>
        <dbReference type="ARBA" id="ARBA00023239"/>
    </source>
</evidence>
<organism evidence="14 15">
    <name type="scientific">Croceicoccus pelagius</name>
    <dbReference type="NCBI Taxonomy" id="1703341"/>
    <lineage>
        <taxon>Bacteria</taxon>
        <taxon>Pseudomonadati</taxon>
        <taxon>Pseudomonadota</taxon>
        <taxon>Alphaproteobacteria</taxon>
        <taxon>Sphingomonadales</taxon>
        <taxon>Erythrobacteraceae</taxon>
        <taxon>Croceicoccus</taxon>
    </lineage>
</organism>
<evidence type="ECO:0000256" key="6">
    <source>
        <dbReference type="ARBA" id="ARBA00023004"/>
    </source>
</evidence>
<protein>
    <recommendedName>
        <fullName evidence="1 12">GTP 3',8-cyclase</fullName>
        <ecNumber evidence="1 12">4.1.99.22</ecNumber>
    </recommendedName>
    <alternativeName>
        <fullName evidence="12">Molybdenum cofactor biosynthesis protein A</fullName>
    </alternativeName>
</protein>
<feature type="binding site" evidence="12">
    <location>
        <position position="34"/>
    </location>
    <ligand>
        <name>[4Fe-4S] cluster</name>
        <dbReference type="ChEBI" id="CHEBI:49883"/>
        <label>1</label>
        <note>4Fe-4S-S-AdoMet</note>
    </ligand>
</feature>
<dbReference type="InterPro" id="IPR010505">
    <property type="entry name" value="MoaA_twitch"/>
</dbReference>
<evidence type="ECO:0000259" key="13">
    <source>
        <dbReference type="PROSITE" id="PS51918"/>
    </source>
</evidence>
<feature type="binding site" evidence="12">
    <location>
        <position position="262"/>
    </location>
    <ligand>
        <name>[4Fe-4S] cluster</name>
        <dbReference type="ChEBI" id="CHEBI:49883"/>
        <label>2</label>
        <note>4Fe-4S-substrate</note>
    </ligand>
</feature>
<comment type="similarity">
    <text evidence="12">Belongs to the radical SAM superfamily. MoaA family.</text>
</comment>
<dbReference type="CDD" id="cd01335">
    <property type="entry name" value="Radical_SAM"/>
    <property type="match status" value="1"/>
</dbReference>
<dbReference type="SFLD" id="SFLDG01383">
    <property type="entry name" value="cyclic_pyranopterin_phosphate"/>
    <property type="match status" value="1"/>
</dbReference>
<keyword evidence="6 12" id="KW-0408">Iron</keyword>
<evidence type="ECO:0000256" key="2">
    <source>
        <dbReference type="ARBA" id="ARBA00022485"/>
    </source>
</evidence>
<evidence type="ECO:0000256" key="8">
    <source>
        <dbReference type="ARBA" id="ARBA00023134"/>
    </source>
</evidence>
<reference evidence="14 15" key="1">
    <citation type="journal article" date="2014" name="Int. J. Syst. Evol. Microbiol.">
        <title>Complete genome sequence of Corynebacterium casei LMG S-19264T (=DSM 44701T), isolated from a smear-ripened cheese.</title>
        <authorList>
            <consortium name="US DOE Joint Genome Institute (JGI-PGF)"/>
            <person name="Walter F."/>
            <person name="Albersmeier A."/>
            <person name="Kalinowski J."/>
            <person name="Ruckert C."/>
        </authorList>
    </citation>
    <scope>NUCLEOTIDE SEQUENCE [LARGE SCALE GENOMIC DNA]</scope>
    <source>
        <strain evidence="14 15">CGMCC 1.15358</strain>
    </source>
</reference>
<feature type="binding site" evidence="12">
    <location>
        <position position="102"/>
    </location>
    <ligand>
        <name>GTP</name>
        <dbReference type="ChEBI" id="CHEBI:37565"/>
    </ligand>
</feature>
<dbReference type="EMBL" id="BMIO01000006">
    <property type="protein sequence ID" value="GGD45726.1"/>
    <property type="molecule type" value="Genomic_DNA"/>
</dbReference>
<sequence>MAETAPSLIDTFQRRITYLRLSVTDRCDLRCQYCMPERMQFLPRAEVLSLEELHKVATAFIDRGVTKIRLTGGEPLVRRDMIDLVRAIGRRIGDGLEELTLTTNGTRLSEFAEDLFDAGVRRVNVSLDTLDPVKFEELSRRDRLSQVLEGIAAAKAAGLSIKINIVALKGVNEHEIADIIAWAHGEGYEATLIEVMPLGEVDGDRIDHYLPLTQVQSDLEERWTLESDAHRSGGPARYVRVAETGGRLGLITPLTSNFCDGCNRIRVTATGQLYACLGGREQVDLRAAVRSDDPDAALQAAMEEAMTIKPERHHFSIRKKGEAPHLPRHMSVTGG</sequence>
<keyword evidence="2 12" id="KW-0004">4Fe-4S</keyword>
<comment type="cofactor">
    <cofactor evidence="12">
        <name>[4Fe-4S] cluster</name>
        <dbReference type="ChEBI" id="CHEBI:49883"/>
    </cofactor>
    <text evidence="12">Binds 2 [4Fe-4S] clusters. Binds 1 [4Fe-4S] cluster coordinated with 3 cysteines and an exchangeable S-adenosyl-L-methionine and 1 [4Fe-4S] cluster coordinated with 3 cysteines and the GTP-derived substrate.</text>
</comment>
<evidence type="ECO:0000256" key="4">
    <source>
        <dbReference type="ARBA" id="ARBA00022723"/>
    </source>
</evidence>
<evidence type="ECO:0000313" key="15">
    <source>
        <dbReference type="Proteomes" id="UP000598997"/>
    </source>
</evidence>
<dbReference type="HAMAP" id="MF_01225_B">
    <property type="entry name" value="MoaA_B"/>
    <property type="match status" value="1"/>
</dbReference>
<dbReference type="RefSeq" id="WP_066762120.1">
    <property type="nucleotide sequence ID" value="NZ_BMIO01000006.1"/>
</dbReference>
<dbReference type="InterPro" id="IPR050105">
    <property type="entry name" value="MoCo_biosynth_MoaA/MoaC"/>
</dbReference>
<feature type="binding site" evidence="12">
    <location>
        <position position="31"/>
    </location>
    <ligand>
        <name>[4Fe-4S] cluster</name>
        <dbReference type="ChEBI" id="CHEBI:49883"/>
        <label>1</label>
        <note>4Fe-4S-S-AdoMet</note>
    </ligand>
</feature>
<feature type="binding site" evidence="12">
    <location>
        <position position="162"/>
    </location>
    <ligand>
        <name>GTP</name>
        <dbReference type="ChEBI" id="CHEBI:37565"/>
    </ligand>
</feature>
<comment type="pathway">
    <text evidence="12">Cofactor biosynthesis; molybdopterin biosynthesis.</text>
</comment>
<proteinExistence type="inferred from homology"/>
<dbReference type="InterPro" id="IPR040064">
    <property type="entry name" value="MoaA-like"/>
</dbReference>
<dbReference type="PANTHER" id="PTHR22960:SF0">
    <property type="entry name" value="MOLYBDENUM COFACTOR BIOSYNTHESIS PROTEIN 1"/>
    <property type="match status" value="1"/>
</dbReference>
<keyword evidence="5 12" id="KW-0547">Nucleotide-binding</keyword>
<dbReference type="PANTHER" id="PTHR22960">
    <property type="entry name" value="MOLYBDOPTERIN COFACTOR SYNTHESIS PROTEIN A"/>
    <property type="match status" value="1"/>
</dbReference>
<feature type="binding site" evidence="12">
    <location>
        <position position="73"/>
    </location>
    <ligand>
        <name>S-adenosyl-L-methionine</name>
        <dbReference type="ChEBI" id="CHEBI:59789"/>
    </ligand>
</feature>
<dbReference type="SFLD" id="SFLDG01386">
    <property type="entry name" value="main_SPASM_domain-containing"/>
    <property type="match status" value="1"/>
</dbReference>
<dbReference type="InterPro" id="IPR006638">
    <property type="entry name" value="Elp3/MiaA/NifB-like_rSAM"/>
</dbReference>
<accession>A0A917DKW0</accession>